<dbReference type="PANTHER" id="PTHR10578:SF104">
    <property type="entry name" value="CYTOCHROME B2, MITOCHONDRIAL-RELATED"/>
    <property type="match status" value="1"/>
</dbReference>
<dbReference type="GO" id="GO:0016491">
    <property type="term" value="F:oxidoreductase activity"/>
    <property type="evidence" value="ECO:0007669"/>
    <property type="project" value="UniProtKB-KW"/>
</dbReference>
<dbReference type="AlphaFoldDB" id="A0AAI8YKT1"/>
<dbReference type="SUPFAM" id="SSF51395">
    <property type="entry name" value="FMN-linked oxidoreductases"/>
    <property type="match status" value="1"/>
</dbReference>
<evidence type="ECO:0000256" key="2">
    <source>
        <dbReference type="ARBA" id="ARBA00023002"/>
    </source>
</evidence>
<dbReference type="Pfam" id="PF01070">
    <property type="entry name" value="FMN_dh"/>
    <property type="match status" value="1"/>
</dbReference>
<dbReference type="InterPro" id="IPR037396">
    <property type="entry name" value="FMN_HAD"/>
</dbReference>
<evidence type="ECO:0000256" key="1">
    <source>
        <dbReference type="ARBA" id="ARBA00001917"/>
    </source>
</evidence>
<name>A0AAI8YKT1_9PEZI</name>
<dbReference type="PANTHER" id="PTHR10578">
    <property type="entry name" value="S -2-HYDROXY-ACID OXIDASE-RELATED"/>
    <property type="match status" value="1"/>
</dbReference>
<evidence type="ECO:0000313" key="5">
    <source>
        <dbReference type="Proteomes" id="UP001295740"/>
    </source>
</evidence>
<dbReference type="Proteomes" id="UP001295740">
    <property type="component" value="Unassembled WGS sequence"/>
</dbReference>
<gene>
    <name evidence="4" type="ORF">KHLLAP_LOCUS8990</name>
</gene>
<reference evidence="4" key="1">
    <citation type="submission" date="2023-10" db="EMBL/GenBank/DDBJ databases">
        <authorList>
            <person name="Hackl T."/>
        </authorList>
    </citation>
    <scope>NUCLEOTIDE SEQUENCE</scope>
</reference>
<evidence type="ECO:0000313" key="4">
    <source>
        <dbReference type="EMBL" id="CAJ2508522.1"/>
    </source>
</evidence>
<keyword evidence="5" id="KW-1185">Reference proteome</keyword>
<protein>
    <submittedName>
        <fullName evidence="4">Uu.00g135480.m01.CDS01</fullName>
    </submittedName>
</protein>
<dbReference type="Gene3D" id="3.20.20.70">
    <property type="entry name" value="Aldolase class I"/>
    <property type="match status" value="1"/>
</dbReference>
<dbReference type="EMBL" id="CAUWAG010000012">
    <property type="protein sequence ID" value="CAJ2508522.1"/>
    <property type="molecule type" value="Genomic_DNA"/>
</dbReference>
<keyword evidence="2" id="KW-0560">Oxidoreductase</keyword>
<organism evidence="4 5">
    <name type="scientific">Anthostomella pinea</name>
    <dbReference type="NCBI Taxonomy" id="933095"/>
    <lineage>
        <taxon>Eukaryota</taxon>
        <taxon>Fungi</taxon>
        <taxon>Dikarya</taxon>
        <taxon>Ascomycota</taxon>
        <taxon>Pezizomycotina</taxon>
        <taxon>Sordariomycetes</taxon>
        <taxon>Xylariomycetidae</taxon>
        <taxon>Xylariales</taxon>
        <taxon>Xylariaceae</taxon>
        <taxon>Anthostomella</taxon>
    </lineage>
</organism>
<comment type="caution">
    <text evidence="4">The sequence shown here is derived from an EMBL/GenBank/DDBJ whole genome shotgun (WGS) entry which is preliminary data.</text>
</comment>
<proteinExistence type="predicted"/>
<dbReference type="InterPro" id="IPR000262">
    <property type="entry name" value="FMN-dep_DH"/>
</dbReference>
<evidence type="ECO:0000259" key="3">
    <source>
        <dbReference type="PROSITE" id="PS51349"/>
    </source>
</evidence>
<feature type="domain" description="FMN hydroxy acid dehydrogenase" evidence="3">
    <location>
        <begin position="1"/>
        <end position="79"/>
    </location>
</feature>
<sequence>MEVYMDGGFERGSDILKAIALGATAVGIGRPFLYSLVYGQDGVQHLISILEDEIEVSMRLCGLTSLGQATPDLLNTTDVDYLVRTKNLYPEIPGRKMRAKL</sequence>
<dbReference type="InterPro" id="IPR013785">
    <property type="entry name" value="Aldolase_TIM"/>
</dbReference>
<accession>A0AAI8YKT1</accession>
<comment type="cofactor">
    <cofactor evidence="1">
        <name>FMN</name>
        <dbReference type="ChEBI" id="CHEBI:58210"/>
    </cofactor>
</comment>
<dbReference type="PROSITE" id="PS51349">
    <property type="entry name" value="FMN_HYDROXY_ACID_DH_2"/>
    <property type="match status" value="1"/>
</dbReference>